<evidence type="ECO:0000313" key="2">
    <source>
        <dbReference type="EMBL" id="OHA82677.1"/>
    </source>
</evidence>
<keyword evidence="1" id="KW-0732">Signal</keyword>
<evidence type="ECO:0008006" key="4">
    <source>
        <dbReference type="Google" id="ProtNLM"/>
    </source>
</evidence>
<evidence type="ECO:0000313" key="3">
    <source>
        <dbReference type="Proteomes" id="UP000178817"/>
    </source>
</evidence>
<dbReference type="InterPro" id="IPR036365">
    <property type="entry name" value="PGBD-like_sf"/>
</dbReference>
<feature type="signal peptide" evidence="1">
    <location>
        <begin position="1"/>
        <end position="24"/>
    </location>
</feature>
<feature type="chain" id="PRO_5009584377" description="Peptidoglycan binding-like domain-containing protein" evidence="1">
    <location>
        <begin position="25"/>
        <end position="1087"/>
    </location>
</feature>
<evidence type="ECO:0000256" key="1">
    <source>
        <dbReference type="SAM" id="SignalP"/>
    </source>
</evidence>
<accession>A0A1G2SCB0</accession>
<comment type="caution">
    <text evidence="2">The sequence shown here is derived from an EMBL/GenBank/DDBJ whole genome shotgun (WGS) entry which is preliminary data.</text>
</comment>
<dbReference type="InterPro" id="IPR036366">
    <property type="entry name" value="PGBDSf"/>
</dbReference>
<organism evidence="2 3">
    <name type="scientific">Candidatus Yonathbacteria bacterium RIFCSPLOWO2_01_FULL_43_27</name>
    <dbReference type="NCBI Taxonomy" id="1802726"/>
    <lineage>
        <taxon>Bacteria</taxon>
        <taxon>Candidatus Yonathiibacteriota</taxon>
    </lineage>
</organism>
<dbReference type="SUPFAM" id="SSF47090">
    <property type="entry name" value="PGBD-like"/>
    <property type="match status" value="1"/>
</dbReference>
<gene>
    <name evidence="2" type="ORF">A3B07_01975</name>
</gene>
<dbReference type="EMBL" id="MHUV01000005">
    <property type="protein sequence ID" value="OHA82677.1"/>
    <property type="molecule type" value="Genomic_DNA"/>
</dbReference>
<sequence>MNRKSIAVIVGLVAGIAFAGTAMAATFSTNLKLGSTGQDVKDLQVLLNADPATQVASSGVGSLGNETTYFGNLTKTAVIKFQNKYASEVLSPIGLTSGTGFVGALTRAKLNTMGGVTTTPPSTTVGCAPGALYSSVTGQPCSTTTPPATTTGTDLAVTLSSDSPATGGAIVAGQAIADLAHFTFKNNTSSEAKVTKVTLNRTGISNDTALTNVYLYDGVRRVSDSASVASGVISFNDAAGLFTVGAGASKNISVRADISASVAGQIVGVSLASVVSTVNASGSFPVMGGYLSVATATLGTLDFNTTTTPSATTVDPQNDYIVWQNTVTVGTHALNLKSLTLRNIGSISTGDLRNFRLYVDGALLSTVENLDSNGYVTFDLSASAKRMETGSRIVKVIADIAGGSTRTFMMSLRHAGDIAAYDADLNQPVLATAASSTFSARSATSATINGGSITAAKNTASPSSNIAVGSTNVKLATFDLRASGENVKIDNLNIQADTSVNNGGLDNAKVFFNGAQVGSTKDLSEGASTNFTFGSSLVINAGTTGVIDIYADAKTSTSTNLVNTETILITLNAGTSGNAQGTVSLGSLTVPSSAVTANTLTVSSSSLSATKYSGYGNQTMVSGRTNAKIGSFVLSTGASEGANVDTVTVALSATEAASITNLMLKDQVTGAQIGTTKGTPGTSNAFTMNVAIPASGSKVVDIYADILSGVGIGDIAADVTASGTGTLGSAVTASSVTLQTITIGSGTLSLAVSAANPASVNATAGSSKVKVGQFRFSATNNSYTVEEIKVLVSNNAATSTTGVTLEYKDATGATKSAFQTLTTGAQANATATFTGLSLYVPSSGDDSLLDVFVGIPTISSGAASGAAITATIDYNEGFKATPNGLTPITTWTSASADVVSSASTGYGTVYVRKTIPTFTKVASGVTTPTTGQALYKFDITADTAGAVEVKKISLAVATSTMNVAAISLYEIGNSTAINTTAAEVDSSGNVVFYAGTSANDTVIQVGAGSTKHFEVKGTVTNWGAAGDSLTVSFTEDASAGLTATSASHAGNLVWSDRSATSHTTITADWINGYLVKNFSDDVQSYSF</sequence>
<dbReference type="STRING" id="1802726.A3B07_01975"/>
<name>A0A1G2SCB0_9BACT</name>
<protein>
    <recommendedName>
        <fullName evidence="4">Peptidoglycan binding-like domain-containing protein</fullName>
    </recommendedName>
</protein>
<dbReference type="AlphaFoldDB" id="A0A1G2SCB0"/>
<dbReference type="Proteomes" id="UP000178817">
    <property type="component" value="Unassembled WGS sequence"/>
</dbReference>
<reference evidence="2 3" key="1">
    <citation type="journal article" date="2016" name="Nat. Commun.">
        <title>Thousands of microbial genomes shed light on interconnected biogeochemical processes in an aquifer system.</title>
        <authorList>
            <person name="Anantharaman K."/>
            <person name="Brown C.T."/>
            <person name="Hug L.A."/>
            <person name="Sharon I."/>
            <person name="Castelle C.J."/>
            <person name="Probst A.J."/>
            <person name="Thomas B.C."/>
            <person name="Singh A."/>
            <person name="Wilkins M.J."/>
            <person name="Karaoz U."/>
            <person name="Brodie E.L."/>
            <person name="Williams K.H."/>
            <person name="Hubbard S.S."/>
            <person name="Banfield J.F."/>
        </authorList>
    </citation>
    <scope>NUCLEOTIDE SEQUENCE [LARGE SCALE GENOMIC DNA]</scope>
</reference>
<dbReference type="Gene3D" id="1.10.101.10">
    <property type="entry name" value="PGBD-like superfamily/PGBD"/>
    <property type="match status" value="1"/>
</dbReference>
<proteinExistence type="predicted"/>